<proteinExistence type="inferred from homology"/>
<comment type="similarity">
    <text evidence="1">Belongs to the carbon-nitrogen hydrolase superfamily. NIT1/NIT2 family.</text>
</comment>
<protein>
    <submittedName>
        <fullName evidence="4">Putative amidohydrolase</fullName>
    </submittedName>
</protein>
<dbReference type="InterPro" id="IPR003010">
    <property type="entry name" value="C-N_Hydrolase"/>
</dbReference>
<evidence type="ECO:0000313" key="5">
    <source>
        <dbReference type="Proteomes" id="UP000572635"/>
    </source>
</evidence>
<dbReference type="RefSeq" id="WP_184394256.1">
    <property type="nucleotide sequence ID" value="NZ_JACHDB010000001.1"/>
</dbReference>
<accession>A0A7W8VEY6</accession>
<dbReference type="PANTHER" id="PTHR43674:SF2">
    <property type="entry name" value="BETA-UREIDOPROPIONASE"/>
    <property type="match status" value="1"/>
</dbReference>
<dbReference type="SUPFAM" id="SSF56317">
    <property type="entry name" value="Carbon-nitrogen hydrolase"/>
    <property type="match status" value="1"/>
</dbReference>
<dbReference type="PROSITE" id="PS50263">
    <property type="entry name" value="CN_HYDROLASE"/>
    <property type="match status" value="1"/>
</dbReference>
<evidence type="ECO:0000256" key="1">
    <source>
        <dbReference type="ARBA" id="ARBA00010613"/>
    </source>
</evidence>
<comment type="caution">
    <text evidence="4">The sequence shown here is derived from an EMBL/GenBank/DDBJ whole genome shotgun (WGS) entry which is preliminary data.</text>
</comment>
<name>A0A7W8VEY6_9ACTN</name>
<dbReference type="Gene3D" id="3.60.110.10">
    <property type="entry name" value="Carbon-nitrogen hydrolase"/>
    <property type="match status" value="1"/>
</dbReference>
<keyword evidence="5" id="KW-1185">Reference proteome</keyword>
<keyword evidence="2 4" id="KW-0378">Hydrolase</keyword>
<dbReference type="GO" id="GO:0033388">
    <property type="term" value="P:putrescine biosynthetic process from arginine"/>
    <property type="evidence" value="ECO:0007669"/>
    <property type="project" value="TreeGrafter"/>
</dbReference>
<dbReference type="InterPro" id="IPR036526">
    <property type="entry name" value="C-N_Hydrolase_sf"/>
</dbReference>
<dbReference type="Pfam" id="PF00795">
    <property type="entry name" value="CN_hydrolase"/>
    <property type="match status" value="1"/>
</dbReference>
<dbReference type="PANTHER" id="PTHR43674">
    <property type="entry name" value="NITRILASE C965.09-RELATED"/>
    <property type="match status" value="1"/>
</dbReference>
<dbReference type="GO" id="GO:0050126">
    <property type="term" value="F:N-carbamoylputrescine amidase activity"/>
    <property type="evidence" value="ECO:0007669"/>
    <property type="project" value="TreeGrafter"/>
</dbReference>
<feature type="domain" description="CN hydrolase" evidence="3">
    <location>
        <begin position="3"/>
        <end position="248"/>
    </location>
</feature>
<reference evidence="4 5" key="1">
    <citation type="submission" date="2020-08" db="EMBL/GenBank/DDBJ databases">
        <title>Sequencing the genomes of 1000 actinobacteria strains.</title>
        <authorList>
            <person name="Klenk H.-P."/>
        </authorList>
    </citation>
    <scope>NUCLEOTIDE SEQUENCE [LARGE SCALE GENOMIC DNA]</scope>
    <source>
        <strain evidence="4 5">DSM 44551</strain>
    </source>
</reference>
<dbReference type="EMBL" id="JACHDB010000001">
    <property type="protein sequence ID" value="MBB5434006.1"/>
    <property type="molecule type" value="Genomic_DNA"/>
</dbReference>
<dbReference type="InterPro" id="IPR001110">
    <property type="entry name" value="UPF0012_CS"/>
</dbReference>
<dbReference type="AlphaFoldDB" id="A0A7W8VEY6"/>
<evidence type="ECO:0000313" key="4">
    <source>
        <dbReference type="EMBL" id="MBB5434006.1"/>
    </source>
</evidence>
<gene>
    <name evidence="4" type="ORF">HDA36_004090</name>
</gene>
<evidence type="ECO:0000259" key="3">
    <source>
        <dbReference type="PROSITE" id="PS50263"/>
    </source>
</evidence>
<evidence type="ECO:0000256" key="2">
    <source>
        <dbReference type="ARBA" id="ARBA00022801"/>
    </source>
</evidence>
<dbReference type="Proteomes" id="UP000572635">
    <property type="component" value="Unassembled WGS sequence"/>
</dbReference>
<dbReference type="PROSITE" id="PS01227">
    <property type="entry name" value="UPF0012"/>
    <property type="match status" value="1"/>
</dbReference>
<dbReference type="InterPro" id="IPR050345">
    <property type="entry name" value="Aliph_Amidase/BUP"/>
</dbReference>
<sequence length="278" mass="29541">MTATVHCRQFTPRVGAPEENRRRCTAAVRRAAAEGADIVLLPELATSGYVFASRAEAAAAALPADHPVFGEWAAAAGRATVVGGFCEQGAGGRLYNSAAVVDAGGLRTVYRKTHLWDTEKRFFTPGGELPPVLDTPVGRIGVLICYDLEFPEMTRYLALSGAQLIAAPVNWPAGPRIDGRPPEVVIAMAAARVNRVAIACCDRSGPERGVAWMEGSAVIAETGEVLAAAEDAPADRDGARTVRADRDLARALDKRLAPQADALADRRPELYRQALGDR</sequence>
<organism evidence="4 5">
    <name type="scientific">Nocardiopsis composta</name>
    <dbReference type="NCBI Taxonomy" id="157465"/>
    <lineage>
        <taxon>Bacteria</taxon>
        <taxon>Bacillati</taxon>
        <taxon>Actinomycetota</taxon>
        <taxon>Actinomycetes</taxon>
        <taxon>Streptosporangiales</taxon>
        <taxon>Nocardiopsidaceae</taxon>
        <taxon>Nocardiopsis</taxon>
    </lineage>
</organism>